<reference evidence="2" key="1">
    <citation type="submission" date="2017-12" db="EMBL/GenBank/DDBJ databases">
        <title>Draft genome sequence of Telmatospirillum siberiense 26-4b1T, an acidotolerant peatland alphaproteobacterium potentially involved in sulfur cycling.</title>
        <authorList>
            <person name="Hausmann B."/>
            <person name="Pjevac P."/>
            <person name="Schreck K."/>
            <person name="Herbold C.W."/>
            <person name="Daims H."/>
            <person name="Wagner M."/>
            <person name="Pester M."/>
            <person name="Loy A."/>
        </authorList>
    </citation>
    <scope>NUCLEOTIDE SEQUENCE [LARGE SCALE GENOMIC DNA]</scope>
    <source>
        <strain evidence="2">26-4b1</strain>
    </source>
</reference>
<protein>
    <recommendedName>
        <fullName evidence="3">VWA domain-containing protein</fullName>
    </recommendedName>
</protein>
<evidence type="ECO:0000313" key="1">
    <source>
        <dbReference type="EMBL" id="PKU25949.1"/>
    </source>
</evidence>
<name>A0A2N3PZX8_9PROT</name>
<accession>A0A2N3PZX8</accession>
<dbReference type="InterPro" id="IPR036465">
    <property type="entry name" value="vWFA_dom_sf"/>
</dbReference>
<dbReference type="Proteomes" id="UP000233293">
    <property type="component" value="Unassembled WGS sequence"/>
</dbReference>
<sequence length="238" mass="25344">MTMSKNDRSLERPSSASDVDAFLNRLSRMPVPAGQGRGRLMFAMDATASREPTWREAAHIQEQMFREASALGGLDVQLVYYRGLDECRASRWLSEPAALSAAMGRVDCAAGRTQIGRILRHAIAQTAKMRLNALVFVGDCMEESLDDLLSGAGELGLLGVPAFLFHEGGDGGAADAFAAIARLTKGACCRFDAASPSQLRALLGAVAVYAAGGRKALADYAERQGGEVLLLTRQLSGH</sequence>
<organism evidence="1 2">
    <name type="scientific">Telmatospirillum siberiense</name>
    <dbReference type="NCBI Taxonomy" id="382514"/>
    <lineage>
        <taxon>Bacteria</taxon>
        <taxon>Pseudomonadati</taxon>
        <taxon>Pseudomonadota</taxon>
        <taxon>Alphaproteobacteria</taxon>
        <taxon>Rhodospirillales</taxon>
        <taxon>Rhodospirillaceae</taxon>
        <taxon>Telmatospirillum</taxon>
    </lineage>
</organism>
<evidence type="ECO:0008006" key="3">
    <source>
        <dbReference type="Google" id="ProtNLM"/>
    </source>
</evidence>
<proteinExistence type="predicted"/>
<comment type="caution">
    <text evidence="1">The sequence shown here is derived from an EMBL/GenBank/DDBJ whole genome shotgun (WGS) entry which is preliminary data.</text>
</comment>
<evidence type="ECO:0000313" key="2">
    <source>
        <dbReference type="Proteomes" id="UP000233293"/>
    </source>
</evidence>
<dbReference type="OrthoDB" id="5430236at2"/>
<dbReference type="SUPFAM" id="SSF53300">
    <property type="entry name" value="vWA-like"/>
    <property type="match status" value="1"/>
</dbReference>
<gene>
    <name evidence="1" type="ORF">CWS72_04870</name>
</gene>
<keyword evidence="2" id="KW-1185">Reference proteome</keyword>
<dbReference type="EMBL" id="PIUM01000003">
    <property type="protein sequence ID" value="PKU25949.1"/>
    <property type="molecule type" value="Genomic_DNA"/>
</dbReference>
<dbReference type="AlphaFoldDB" id="A0A2N3PZX8"/>